<protein>
    <recommendedName>
        <fullName evidence="3">N-acetyltransferase</fullName>
    </recommendedName>
</protein>
<keyword evidence="2" id="KW-1185">Reference proteome</keyword>
<proteinExistence type="predicted"/>
<name>A0A7X8YGP7_9VIBR</name>
<dbReference type="InterPro" id="IPR016181">
    <property type="entry name" value="Acyl_CoA_acyltransferase"/>
</dbReference>
<dbReference type="RefSeq" id="WP_168835723.1">
    <property type="nucleotide sequence ID" value="NZ_JABAIK010000005.1"/>
</dbReference>
<dbReference type="Gene3D" id="3.40.630.30">
    <property type="match status" value="1"/>
</dbReference>
<dbReference type="Proteomes" id="UP000535589">
    <property type="component" value="Unassembled WGS sequence"/>
</dbReference>
<evidence type="ECO:0000313" key="1">
    <source>
        <dbReference type="EMBL" id="NLS12641.1"/>
    </source>
</evidence>
<organism evidence="1 2">
    <name type="scientific">Vibrio agarilyticus</name>
    <dbReference type="NCBI Taxonomy" id="2726741"/>
    <lineage>
        <taxon>Bacteria</taxon>
        <taxon>Pseudomonadati</taxon>
        <taxon>Pseudomonadota</taxon>
        <taxon>Gammaproteobacteria</taxon>
        <taxon>Vibrionales</taxon>
        <taxon>Vibrionaceae</taxon>
        <taxon>Vibrio</taxon>
    </lineage>
</organism>
<dbReference type="AlphaFoldDB" id="A0A7X8YGP7"/>
<comment type="caution">
    <text evidence="1">The sequence shown here is derived from an EMBL/GenBank/DDBJ whole genome shotgun (WGS) entry which is preliminary data.</text>
</comment>
<evidence type="ECO:0008006" key="3">
    <source>
        <dbReference type="Google" id="ProtNLM"/>
    </source>
</evidence>
<dbReference type="SUPFAM" id="SSF55729">
    <property type="entry name" value="Acyl-CoA N-acyltransferases (Nat)"/>
    <property type="match status" value="1"/>
</dbReference>
<dbReference type="EMBL" id="JABAIK010000005">
    <property type="protein sequence ID" value="NLS12641.1"/>
    <property type="molecule type" value="Genomic_DNA"/>
</dbReference>
<reference evidence="1 2" key="1">
    <citation type="submission" date="2020-04" db="EMBL/GenBank/DDBJ databases">
        <title>Vibrio sp. SM6, a novel species isolated from seawater.</title>
        <authorList>
            <person name="Wang X."/>
        </authorList>
    </citation>
    <scope>NUCLEOTIDE SEQUENCE [LARGE SCALE GENOMIC DNA]</scope>
    <source>
        <strain evidence="1 2">SM6</strain>
    </source>
</reference>
<sequence>MLTIKPLKLHDFTALLELKVPASRLSFVLPFEQAYATRTKNDIFYTLRDNRTVVGFFIIDSAFAHSVTYALRNELGLRNLFIGAEFQDKNYEQQAIDRLRLYAFAINPNCSSICTTLRANDHLGTQLIRSCGFNDTGDKFYGDNGKELIFRCLL</sequence>
<accession>A0A7X8YGP7</accession>
<gene>
    <name evidence="1" type="ORF">HGP28_06950</name>
</gene>
<evidence type="ECO:0000313" key="2">
    <source>
        <dbReference type="Proteomes" id="UP000535589"/>
    </source>
</evidence>